<organism evidence="2">
    <name type="scientific">Anopheles darlingi</name>
    <name type="common">Mosquito</name>
    <dbReference type="NCBI Taxonomy" id="43151"/>
    <lineage>
        <taxon>Eukaryota</taxon>
        <taxon>Metazoa</taxon>
        <taxon>Ecdysozoa</taxon>
        <taxon>Arthropoda</taxon>
        <taxon>Hexapoda</taxon>
        <taxon>Insecta</taxon>
        <taxon>Pterygota</taxon>
        <taxon>Neoptera</taxon>
        <taxon>Endopterygota</taxon>
        <taxon>Diptera</taxon>
        <taxon>Nematocera</taxon>
        <taxon>Culicoidea</taxon>
        <taxon>Culicidae</taxon>
        <taxon>Anophelinae</taxon>
        <taxon>Anopheles</taxon>
    </lineage>
</organism>
<name>A0A2M4D4Q6_ANODA</name>
<feature type="signal peptide" evidence="1">
    <location>
        <begin position="1"/>
        <end position="24"/>
    </location>
</feature>
<evidence type="ECO:0000256" key="1">
    <source>
        <dbReference type="SAM" id="SignalP"/>
    </source>
</evidence>
<keyword evidence="1" id="KW-0732">Signal</keyword>
<dbReference type="AlphaFoldDB" id="A0A2M4D4Q6"/>
<accession>A0A2M4D4Q6</accession>
<feature type="chain" id="PRO_5014863171" evidence="1">
    <location>
        <begin position="25"/>
        <end position="79"/>
    </location>
</feature>
<protein>
    <submittedName>
        <fullName evidence="2">Putative secreted protein</fullName>
    </submittedName>
</protein>
<reference evidence="2" key="1">
    <citation type="submission" date="2018-01" db="EMBL/GenBank/DDBJ databases">
        <title>An insight into the sialome of Amazonian anophelines.</title>
        <authorList>
            <person name="Ribeiro J.M."/>
            <person name="Scarpassa V."/>
            <person name="Calvo E."/>
        </authorList>
    </citation>
    <scope>NUCLEOTIDE SEQUENCE</scope>
</reference>
<evidence type="ECO:0000313" key="2">
    <source>
        <dbReference type="EMBL" id="MBW72550.1"/>
    </source>
</evidence>
<sequence>MQTVYLMMMHDAVLVALLLPPHTAHILSATLTLELTASATLCLCIMHSNGFPALKMGLEEGGFCCRECRCLHLQSSVCR</sequence>
<dbReference type="EMBL" id="GGFL01008372">
    <property type="protein sequence ID" value="MBW72550.1"/>
    <property type="molecule type" value="Transcribed_RNA"/>
</dbReference>
<proteinExistence type="predicted"/>